<dbReference type="NCBIfam" id="NF033546">
    <property type="entry name" value="transpos_IS21"/>
    <property type="match status" value="1"/>
</dbReference>
<dbReference type="GO" id="GO:0003676">
    <property type="term" value="F:nucleic acid binding"/>
    <property type="evidence" value="ECO:0007669"/>
    <property type="project" value="InterPro"/>
</dbReference>
<proteinExistence type="predicted"/>
<dbReference type="Pfam" id="PF13384">
    <property type="entry name" value="HTH_23"/>
    <property type="match status" value="1"/>
</dbReference>
<dbReference type="GO" id="GO:0015074">
    <property type="term" value="P:DNA integration"/>
    <property type="evidence" value="ECO:0007669"/>
    <property type="project" value="InterPro"/>
</dbReference>
<dbReference type="Gene3D" id="3.30.420.10">
    <property type="entry name" value="Ribonuclease H-like superfamily/Ribonuclease H"/>
    <property type="match status" value="1"/>
</dbReference>
<gene>
    <name evidence="4" type="ORF">CYJ10_04735</name>
    <name evidence="3" type="ORF">CYJ10_11845</name>
    <name evidence="2" type="ORF">CYJ10_32185</name>
</gene>
<dbReference type="Proteomes" id="UP000234341">
    <property type="component" value="Unassembled WGS sequence"/>
</dbReference>
<comment type="caution">
    <text evidence="2">The sequence shown here is derived from an EMBL/GenBank/DDBJ whole genome shotgun (WGS) entry which is preliminary data.</text>
</comment>
<dbReference type="InterPro" id="IPR036397">
    <property type="entry name" value="RNaseH_sf"/>
</dbReference>
<evidence type="ECO:0000259" key="1">
    <source>
        <dbReference type="PROSITE" id="PS50994"/>
    </source>
</evidence>
<dbReference type="InterPro" id="IPR009057">
    <property type="entry name" value="Homeodomain-like_sf"/>
</dbReference>
<dbReference type="Gene3D" id="1.10.10.60">
    <property type="entry name" value="Homeodomain-like"/>
    <property type="match status" value="1"/>
</dbReference>
<dbReference type="EMBL" id="PJRP01000027">
    <property type="protein sequence ID" value="PLP96466.1"/>
    <property type="molecule type" value="Genomic_DNA"/>
</dbReference>
<name>A0A2N5C2M8_9BURK</name>
<organism evidence="2 5">
    <name type="scientific">Cupriavidus pauculus</name>
    <dbReference type="NCBI Taxonomy" id="82633"/>
    <lineage>
        <taxon>Bacteria</taxon>
        <taxon>Pseudomonadati</taxon>
        <taxon>Pseudomonadota</taxon>
        <taxon>Betaproteobacteria</taxon>
        <taxon>Burkholderiales</taxon>
        <taxon>Burkholderiaceae</taxon>
        <taxon>Cupriavidus</taxon>
    </lineage>
</organism>
<dbReference type="STRING" id="82633.GCA_000974605_01254"/>
<dbReference type="PANTHER" id="PTHR35004">
    <property type="entry name" value="TRANSPOSASE RV3428C-RELATED"/>
    <property type="match status" value="1"/>
</dbReference>
<dbReference type="EMBL" id="PJRP01000001">
    <property type="protein sequence ID" value="PLQ02588.1"/>
    <property type="molecule type" value="Genomic_DNA"/>
</dbReference>
<dbReference type="PANTHER" id="PTHR35004:SF6">
    <property type="entry name" value="TRANSPOSASE"/>
    <property type="match status" value="1"/>
</dbReference>
<dbReference type="PROSITE" id="PS50994">
    <property type="entry name" value="INTEGRASE"/>
    <property type="match status" value="1"/>
</dbReference>
<evidence type="ECO:0000313" key="4">
    <source>
        <dbReference type="EMBL" id="PLQ02588.1"/>
    </source>
</evidence>
<dbReference type="SUPFAM" id="SSF53098">
    <property type="entry name" value="Ribonuclease H-like"/>
    <property type="match status" value="1"/>
</dbReference>
<dbReference type="OrthoDB" id="3542865at2"/>
<dbReference type="SUPFAM" id="SSF46689">
    <property type="entry name" value="Homeodomain-like"/>
    <property type="match status" value="1"/>
</dbReference>
<feature type="domain" description="Integrase catalytic" evidence="1">
    <location>
        <begin position="120"/>
        <end position="293"/>
    </location>
</feature>
<evidence type="ECO:0000313" key="2">
    <source>
        <dbReference type="EMBL" id="PLP96466.1"/>
    </source>
</evidence>
<evidence type="ECO:0000313" key="3">
    <source>
        <dbReference type="EMBL" id="PLQ00327.1"/>
    </source>
</evidence>
<reference evidence="2 5" key="1">
    <citation type="submission" date="2017-12" db="EMBL/GenBank/DDBJ databases">
        <title>Genome sequence of the active heterotrophic nitrifier-denitrifier, Cupriavidus pauculus UM1.</title>
        <authorList>
            <person name="Putonti C."/>
            <person name="Castignetti D."/>
        </authorList>
    </citation>
    <scope>NUCLEOTIDE SEQUENCE [LARGE SCALE GENOMIC DNA]</scope>
    <source>
        <strain evidence="2 5">UM1</strain>
    </source>
</reference>
<sequence length="343" mass="40038">MYGREQRVLLRHYLEQGLSKTEIARQLGVSLRTLYYWIDTGQLDRSRDNESLRYRCRPPVPHKIDKFRGIITARLAEYPRLTAMRLFEEICAAGYKGGYSQVKEFVRQIRPGAVPEPVVRFETPPGRQAQVDFAEFRLPWGKRYALFVVLSYSRRMWLQFYPRQSMEVLMQGLEEAFAFHGGVPLELLFDQMKAVVVDDQRGAGGRVLENVEFSRFARHWGFRIRACRPYRAQTKGKVERPIRYVRQSFFYGREFLNDADLNTQALSWVMRKANQRKHRTTAEAPDARFLRDELALLQPLARAPYRGLATLSDRPTCRIPAAALPRVERRSLSEYGRLAGDQR</sequence>
<dbReference type="EMBL" id="PJRP01000004">
    <property type="protein sequence ID" value="PLQ00327.1"/>
    <property type="molecule type" value="Genomic_DNA"/>
</dbReference>
<dbReference type="AlphaFoldDB" id="A0A2N5C2M8"/>
<dbReference type="InterPro" id="IPR012337">
    <property type="entry name" value="RNaseH-like_sf"/>
</dbReference>
<accession>A0A2N5C2M8</accession>
<protein>
    <recommendedName>
        <fullName evidence="1">Integrase catalytic domain-containing protein</fullName>
    </recommendedName>
</protein>
<evidence type="ECO:0000313" key="5">
    <source>
        <dbReference type="Proteomes" id="UP000234341"/>
    </source>
</evidence>
<dbReference type="Pfam" id="PF00665">
    <property type="entry name" value="rve"/>
    <property type="match status" value="1"/>
</dbReference>
<dbReference type="InterPro" id="IPR001584">
    <property type="entry name" value="Integrase_cat-core"/>
</dbReference>